<reference evidence="2" key="1">
    <citation type="submission" date="2020-12" db="EMBL/GenBank/DDBJ databases">
        <title>WGS assembly of Carya illinoinensis cv. Pawnee.</title>
        <authorList>
            <person name="Platts A."/>
            <person name="Shu S."/>
            <person name="Wright S."/>
            <person name="Barry K."/>
            <person name="Edger P."/>
            <person name="Pires J.C."/>
            <person name="Schmutz J."/>
        </authorList>
    </citation>
    <scope>NUCLEOTIDE SEQUENCE</scope>
    <source>
        <tissue evidence="2">Leaf</tissue>
    </source>
</reference>
<evidence type="ECO:0000256" key="1">
    <source>
        <dbReference type="SAM" id="MobiDB-lite"/>
    </source>
</evidence>
<organism evidence="2 3">
    <name type="scientific">Carya illinoinensis</name>
    <name type="common">Pecan</name>
    <dbReference type="NCBI Taxonomy" id="32201"/>
    <lineage>
        <taxon>Eukaryota</taxon>
        <taxon>Viridiplantae</taxon>
        <taxon>Streptophyta</taxon>
        <taxon>Embryophyta</taxon>
        <taxon>Tracheophyta</taxon>
        <taxon>Spermatophyta</taxon>
        <taxon>Magnoliopsida</taxon>
        <taxon>eudicotyledons</taxon>
        <taxon>Gunneridae</taxon>
        <taxon>Pentapetalae</taxon>
        <taxon>rosids</taxon>
        <taxon>fabids</taxon>
        <taxon>Fagales</taxon>
        <taxon>Juglandaceae</taxon>
        <taxon>Carya</taxon>
    </lineage>
</organism>
<gene>
    <name evidence="2" type="ORF">CIPAW_03G237900</name>
</gene>
<dbReference type="EMBL" id="CM031811">
    <property type="protein sequence ID" value="KAG6662377.1"/>
    <property type="molecule type" value="Genomic_DNA"/>
</dbReference>
<feature type="region of interest" description="Disordered" evidence="1">
    <location>
        <begin position="58"/>
        <end position="106"/>
    </location>
</feature>
<dbReference type="AlphaFoldDB" id="A0A8T1R6G5"/>
<accession>A0A8T1R6G5</accession>
<keyword evidence="3" id="KW-1185">Reference proteome</keyword>
<comment type="caution">
    <text evidence="2">The sequence shown here is derived from an EMBL/GenBank/DDBJ whole genome shotgun (WGS) entry which is preliminary data.</text>
</comment>
<name>A0A8T1R6G5_CARIL</name>
<sequence length="106" mass="11275">MSPPPSMTTSPDPATSLSLSLSLSPFLSPRGKPKPSPLSITQFLAVASQLCRQWLSCTTTTSPSPRRQPLPPFSPAEAPNFPSPSHAPSPSWYSPHHIPNLPLGPP</sequence>
<evidence type="ECO:0000313" key="3">
    <source>
        <dbReference type="Proteomes" id="UP000811609"/>
    </source>
</evidence>
<protein>
    <submittedName>
        <fullName evidence="2">Uncharacterized protein</fullName>
    </submittedName>
</protein>
<dbReference type="Proteomes" id="UP000811609">
    <property type="component" value="Chromosome 3"/>
</dbReference>
<evidence type="ECO:0000313" key="2">
    <source>
        <dbReference type="EMBL" id="KAG6662377.1"/>
    </source>
</evidence>
<proteinExistence type="predicted"/>